<keyword evidence="3" id="KW-0624">Polysaccharide degradation</keyword>
<dbReference type="GO" id="GO:0045493">
    <property type="term" value="P:xylan catabolic process"/>
    <property type="evidence" value="ECO:0007669"/>
    <property type="project" value="UniProtKB-KW"/>
</dbReference>
<dbReference type="OrthoDB" id="9794725at2"/>
<dbReference type="InterPro" id="IPR050300">
    <property type="entry name" value="GDXG_lipolytic_enzyme"/>
</dbReference>
<organism evidence="3 4">
    <name type="scientific">[Clostridium] cellulosi</name>
    <dbReference type="NCBI Taxonomy" id="29343"/>
    <lineage>
        <taxon>Bacteria</taxon>
        <taxon>Bacillati</taxon>
        <taxon>Bacillota</taxon>
        <taxon>Clostridia</taxon>
        <taxon>Eubacteriales</taxon>
        <taxon>Oscillospiraceae</taxon>
        <taxon>Oscillospiraceae incertae sedis</taxon>
    </lineage>
</organism>
<dbReference type="Pfam" id="PF20434">
    <property type="entry name" value="BD-FAE"/>
    <property type="match status" value="1"/>
</dbReference>
<dbReference type="EMBL" id="LM995447">
    <property type="protein sequence ID" value="CDZ24716.1"/>
    <property type="molecule type" value="Genomic_DNA"/>
</dbReference>
<keyword evidence="3" id="KW-0119">Carbohydrate metabolism</keyword>
<keyword evidence="4" id="KW-1185">Reference proteome</keyword>
<protein>
    <submittedName>
        <fullName evidence="3">Endo-1,4-beta-xylanase B</fullName>
        <ecNumber evidence="3">3.2.1.8</ecNumber>
    </submittedName>
</protein>
<feature type="domain" description="BD-FAE-like" evidence="2">
    <location>
        <begin position="29"/>
        <end position="222"/>
    </location>
</feature>
<proteinExistence type="predicted"/>
<dbReference type="EC" id="3.2.1.8" evidence="3"/>
<dbReference type="Proteomes" id="UP000032431">
    <property type="component" value="Chromosome I"/>
</dbReference>
<evidence type="ECO:0000259" key="2">
    <source>
        <dbReference type="Pfam" id="PF20434"/>
    </source>
</evidence>
<dbReference type="SUPFAM" id="SSF53474">
    <property type="entry name" value="alpha/beta-Hydrolases"/>
    <property type="match status" value="1"/>
</dbReference>
<keyword evidence="1 3" id="KW-0378">Hydrolase</keyword>
<dbReference type="PATRIC" id="fig|29343.3.peg.1692"/>
<accession>A0A078KLU8</accession>
<dbReference type="PANTHER" id="PTHR48081">
    <property type="entry name" value="AB HYDROLASE SUPERFAMILY PROTEIN C4A8.06C"/>
    <property type="match status" value="1"/>
</dbReference>
<name>A0A078KLU8_9FIRM</name>
<dbReference type="HOGENOM" id="CLU_012494_5_1_9"/>
<dbReference type="AlphaFoldDB" id="A0A078KLU8"/>
<evidence type="ECO:0000313" key="3">
    <source>
        <dbReference type="EMBL" id="CDZ24716.1"/>
    </source>
</evidence>
<dbReference type="GO" id="GO:0031176">
    <property type="term" value="F:endo-1,4-beta-xylanase activity"/>
    <property type="evidence" value="ECO:0007669"/>
    <property type="project" value="UniProtKB-EC"/>
</dbReference>
<dbReference type="STRING" id="29343.CCDG5_1607"/>
<dbReference type="InterPro" id="IPR049492">
    <property type="entry name" value="BD-FAE-like_dom"/>
</dbReference>
<gene>
    <name evidence="3" type="primary">xynB</name>
    <name evidence="3" type="ORF">CCDG5_1607</name>
</gene>
<reference evidence="4" key="1">
    <citation type="submission" date="2014-07" db="EMBL/GenBank/DDBJ databases">
        <authorList>
            <person name="Wibberg D."/>
        </authorList>
    </citation>
    <scope>NUCLEOTIDE SEQUENCE [LARGE SCALE GENOMIC DNA]</scope>
    <source>
        <strain evidence="4">DG5</strain>
    </source>
</reference>
<evidence type="ECO:0000256" key="1">
    <source>
        <dbReference type="ARBA" id="ARBA00022801"/>
    </source>
</evidence>
<sequence length="322" mass="36119">MKVFSCNLWEAGEYEYPMACGFIPTIHGYLHEENTAVRPCMLVVPGGGYFLVSPTEAEIVALRFYKEGYNAFVCTYTTNPLNAVPLKKQPMKDLSRAIRYIRKNASEFHIDPNKVIVCGFSAGGHLCGSVCVHYDDIEDPNPIYSAISNRPDAAILSYPVITSGEKAHRDSFCFLLGADATQAELNYMSLEKHVTKNTPPCFIWHTATDELVPVENSFLFAESCKDNGVPFALHIFSDGPHGLSLSNRDWAAGKFGEHYTFAQMKKTVEKIQDNEISVPDSVRDHLIDVLSDVVPKIKPYQEVAIWPELACNWLNEIFQKRV</sequence>
<dbReference type="InterPro" id="IPR029058">
    <property type="entry name" value="AB_hydrolase_fold"/>
</dbReference>
<evidence type="ECO:0000313" key="4">
    <source>
        <dbReference type="Proteomes" id="UP000032431"/>
    </source>
</evidence>
<keyword evidence="3" id="KW-0326">Glycosidase</keyword>
<dbReference type="KEGG" id="ccel:CCDG5_1607"/>
<keyword evidence="3" id="KW-0858">Xylan degradation</keyword>
<dbReference type="Gene3D" id="3.40.50.1820">
    <property type="entry name" value="alpha/beta hydrolase"/>
    <property type="match status" value="1"/>
</dbReference>
<dbReference type="PANTHER" id="PTHR48081:SF6">
    <property type="entry name" value="PEPTIDASE S9 PROLYL OLIGOPEPTIDASE CATALYTIC DOMAIN-CONTAINING PROTEIN"/>
    <property type="match status" value="1"/>
</dbReference>